<dbReference type="InterPro" id="IPR025194">
    <property type="entry name" value="RodZ-like_C"/>
</dbReference>
<accession>A0A6G7ZQ89</accession>
<dbReference type="Proteomes" id="UP000502502">
    <property type="component" value="Chromosome"/>
</dbReference>
<dbReference type="InterPro" id="IPR010982">
    <property type="entry name" value="Lambda_DNA-bd_dom_sf"/>
</dbReference>
<name>A0A6G7ZQ89_9SPHN</name>
<proteinExistence type="predicted"/>
<sequence length="269" mass="27982">MDETDAIETPTVGEQLRSAREDKGLSLEDLATQTRIPRRHLESLETADWHRLPAPTYTLGFAKSYATAVGLDRAEIAEQLRAEMGGVRTETATAEVFQPADPARTMPKWLVLGTIAAVILFALLFSWYQNRSLNEGDETPAAVSQQAIVPTAPAAAPVQQAATTASGPVVLTATEPSWIQVSDNGKSLFQGELAAGQTFAVPATATAPTLRAGKPEALRITVGNTVAPPVGPPGRVASNVSLLGADLMKAPAAASAPAVGASPQPSGAR</sequence>
<organism evidence="3 4">
    <name type="scientific">Sphingomonas sinipercae</name>
    <dbReference type="NCBI Taxonomy" id="2714944"/>
    <lineage>
        <taxon>Bacteria</taxon>
        <taxon>Pseudomonadati</taxon>
        <taxon>Pseudomonadota</taxon>
        <taxon>Alphaproteobacteria</taxon>
        <taxon>Sphingomonadales</taxon>
        <taxon>Sphingomonadaceae</taxon>
        <taxon>Sphingomonas</taxon>
    </lineage>
</organism>
<gene>
    <name evidence="3" type="ORF">G7078_10465</name>
</gene>
<evidence type="ECO:0000313" key="4">
    <source>
        <dbReference type="Proteomes" id="UP000502502"/>
    </source>
</evidence>
<dbReference type="Pfam" id="PF13464">
    <property type="entry name" value="RodZ_C"/>
    <property type="match status" value="1"/>
</dbReference>
<dbReference type="PANTHER" id="PTHR34475:SF1">
    <property type="entry name" value="CYTOSKELETON PROTEIN RODZ"/>
    <property type="match status" value="1"/>
</dbReference>
<keyword evidence="4" id="KW-1185">Reference proteome</keyword>
<feature type="transmembrane region" description="Helical" evidence="1">
    <location>
        <begin position="109"/>
        <end position="128"/>
    </location>
</feature>
<dbReference type="KEGG" id="ssin:G7078_10465"/>
<keyword evidence="1" id="KW-0812">Transmembrane</keyword>
<evidence type="ECO:0000259" key="2">
    <source>
        <dbReference type="Pfam" id="PF13464"/>
    </source>
</evidence>
<dbReference type="Pfam" id="PF13413">
    <property type="entry name" value="HTH_25"/>
    <property type="match status" value="1"/>
</dbReference>
<keyword evidence="1" id="KW-1133">Transmembrane helix</keyword>
<dbReference type="InterPro" id="IPR001387">
    <property type="entry name" value="Cro/C1-type_HTH"/>
</dbReference>
<dbReference type="EMBL" id="CP049871">
    <property type="protein sequence ID" value="QIL03157.1"/>
    <property type="molecule type" value="Genomic_DNA"/>
</dbReference>
<evidence type="ECO:0000313" key="3">
    <source>
        <dbReference type="EMBL" id="QIL03157.1"/>
    </source>
</evidence>
<dbReference type="InterPro" id="IPR050400">
    <property type="entry name" value="Bact_Cytoskel_RodZ"/>
</dbReference>
<protein>
    <submittedName>
        <fullName evidence="3">Helix-turn-helix domain-containing protein</fullName>
    </submittedName>
</protein>
<dbReference type="SUPFAM" id="SSF47413">
    <property type="entry name" value="lambda repressor-like DNA-binding domains"/>
    <property type="match status" value="1"/>
</dbReference>
<keyword evidence="1" id="KW-0472">Membrane</keyword>
<feature type="domain" description="Cytoskeleton protein RodZ-like C-terminal" evidence="2">
    <location>
        <begin position="170"/>
        <end position="237"/>
    </location>
</feature>
<dbReference type="Gene3D" id="1.10.260.40">
    <property type="entry name" value="lambda repressor-like DNA-binding domains"/>
    <property type="match status" value="1"/>
</dbReference>
<dbReference type="PANTHER" id="PTHR34475">
    <property type="match status" value="1"/>
</dbReference>
<dbReference type="CDD" id="cd00093">
    <property type="entry name" value="HTH_XRE"/>
    <property type="match status" value="1"/>
</dbReference>
<reference evidence="3 4" key="1">
    <citation type="submission" date="2020-03" db="EMBL/GenBank/DDBJ databases">
        <title>Sphingomonas sp. nov., isolated from fish.</title>
        <authorList>
            <person name="Hyun D.-W."/>
            <person name="Bae J.-W."/>
        </authorList>
    </citation>
    <scope>NUCLEOTIDE SEQUENCE [LARGE SCALE GENOMIC DNA]</scope>
    <source>
        <strain evidence="3 4">HDW15C</strain>
    </source>
</reference>
<dbReference type="GO" id="GO:0003677">
    <property type="term" value="F:DNA binding"/>
    <property type="evidence" value="ECO:0007669"/>
    <property type="project" value="InterPro"/>
</dbReference>
<dbReference type="AlphaFoldDB" id="A0A6G7ZQ89"/>
<dbReference type="RefSeq" id="WP_166095813.1">
    <property type="nucleotide sequence ID" value="NZ_CP049871.1"/>
</dbReference>
<evidence type="ECO:0000256" key="1">
    <source>
        <dbReference type="SAM" id="Phobius"/>
    </source>
</evidence>